<dbReference type="Gene3D" id="2.60.120.10">
    <property type="entry name" value="Jelly Rolls"/>
    <property type="match status" value="1"/>
</dbReference>
<dbReference type="SMART" id="SM00342">
    <property type="entry name" value="HTH_ARAC"/>
    <property type="match status" value="1"/>
</dbReference>
<dbReference type="GO" id="GO:0003700">
    <property type="term" value="F:DNA-binding transcription factor activity"/>
    <property type="evidence" value="ECO:0007669"/>
    <property type="project" value="InterPro"/>
</dbReference>
<dbReference type="AlphaFoldDB" id="A0A9D2PN49"/>
<keyword evidence="1" id="KW-0805">Transcription regulation</keyword>
<protein>
    <submittedName>
        <fullName evidence="5">AraC family transcriptional regulator</fullName>
    </submittedName>
</protein>
<dbReference type="PROSITE" id="PS00041">
    <property type="entry name" value="HTH_ARAC_FAMILY_1"/>
    <property type="match status" value="1"/>
</dbReference>
<proteinExistence type="predicted"/>
<comment type="caution">
    <text evidence="5">The sequence shown here is derived from an EMBL/GenBank/DDBJ whole genome shotgun (WGS) entry which is preliminary data.</text>
</comment>
<evidence type="ECO:0000259" key="4">
    <source>
        <dbReference type="PROSITE" id="PS01124"/>
    </source>
</evidence>
<feature type="domain" description="HTH araC/xylS-type" evidence="4">
    <location>
        <begin position="188"/>
        <end position="286"/>
    </location>
</feature>
<dbReference type="InterPro" id="IPR009057">
    <property type="entry name" value="Homeodomain-like_sf"/>
</dbReference>
<reference evidence="5" key="1">
    <citation type="journal article" date="2021" name="PeerJ">
        <title>Extensive microbial diversity within the chicken gut microbiome revealed by metagenomics and culture.</title>
        <authorList>
            <person name="Gilroy R."/>
            <person name="Ravi A."/>
            <person name="Getino M."/>
            <person name="Pursley I."/>
            <person name="Horton D.L."/>
            <person name="Alikhan N.F."/>
            <person name="Baker D."/>
            <person name="Gharbi K."/>
            <person name="Hall N."/>
            <person name="Watson M."/>
            <person name="Adriaenssens E.M."/>
            <person name="Foster-Nyarko E."/>
            <person name="Jarju S."/>
            <person name="Secka A."/>
            <person name="Antonio M."/>
            <person name="Oren A."/>
            <person name="Chaudhuri R.R."/>
            <person name="La Ragione R."/>
            <person name="Hildebrand F."/>
            <person name="Pallen M.J."/>
        </authorList>
    </citation>
    <scope>NUCLEOTIDE SEQUENCE</scope>
    <source>
        <strain evidence="5">ChiBcec2-3848</strain>
    </source>
</reference>
<dbReference type="EMBL" id="DWVZ01000090">
    <property type="protein sequence ID" value="HJC63338.1"/>
    <property type="molecule type" value="Genomic_DNA"/>
</dbReference>
<dbReference type="InterPro" id="IPR018060">
    <property type="entry name" value="HTH_AraC"/>
</dbReference>
<dbReference type="InterPro" id="IPR018062">
    <property type="entry name" value="HTH_AraC-typ_CS"/>
</dbReference>
<dbReference type="Pfam" id="PF12833">
    <property type="entry name" value="HTH_18"/>
    <property type="match status" value="1"/>
</dbReference>
<keyword evidence="2" id="KW-0238">DNA-binding</keyword>
<dbReference type="InterPro" id="IPR003313">
    <property type="entry name" value="AraC-bd"/>
</dbReference>
<dbReference type="PANTHER" id="PTHR43280">
    <property type="entry name" value="ARAC-FAMILY TRANSCRIPTIONAL REGULATOR"/>
    <property type="match status" value="1"/>
</dbReference>
<reference evidence="5" key="2">
    <citation type="submission" date="2021-04" db="EMBL/GenBank/DDBJ databases">
        <authorList>
            <person name="Gilroy R."/>
        </authorList>
    </citation>
    <scope>NUCLEOTIDE SEQUENCE</scope>
    <source>
        <strain evidence="5">ChiBcec2-3848</strain>
    </source>
</reference>
<dbReference type="SUPFAM" id="SSF51215">
    <property type="entry name" value="Regulatory protein AraC"/>
    <property type="match status" value="1"/>
</dbReference>
<name>A0A9D2PN49_9FIRM</name>
<dbReference type="SUPFAM" id="SSF46689">
    <property type="entry name" value="Homeodomain-like"/>
    <property type="match status" value="1"/>
</dbReference>
<dbReference type="Proteomes" id="UP000823886">
    <property type="component" value="Unassembled WGS sequence"/>
</dbReference>
<dbReference type="PROSITE" id="PS01124">
    <property type="entry name" value="HTH_ARAC_FAMILY_2"/>
    <property type="match status" value="1"/>
</dbReference>
<gene>
    <name evidence="5" type="ORF">H9753_06950</name>
</gene>
<dbReference type="Gene3D" id="1.10.10.60">
    <property type="entry name" value="Homeodomain-like"/>
    <property type="match status" value="2"/>
</dbReference>
<evidence type="ECO:0000313" key="6">
    <source>
        <dbReference type="Proteomes" id="UP000823886"/>
    </source>
</evidence>
<dbReference type="Pfam" id="PF02311">
    <property type="entry name" value="AraC_binding"/>
    <property type="match status" value="1"/>
</dbReference>
<dbReference type="GO" id="GO:0043565">
    <property type="term" value="F:sequence-specific DNA binding"/>
    <property type="evidence" value="ECO:0007669"/>
    <property type="project" value="InterPro"/>
</dbReference>
<keyword evidence="3" id="KW-0804">Transcription</keyword>
<dbReference type="PANTHER" id="PTHR43280:SF28">
    <property type="entry name" value="HTH-TYPE TRANSCRIPTIONAL ACTIVATOR RHAS"/>
    <property type="match status" value="1"/>
</dbReference>
<organism evidence="5 6">
    <name type="scientific">Candidatus Blautia merdavium</name>
    <dbReference type="NCBI Taxonomy" id="2838494"/>
    <lineage>
        <taxon>Bacteria</taxon>
        <taxon>Bacillati</taxon>
        <taxon>Bacillota</taxon>
        <taxon>Clostridia</taxon>
        <taxon>Lachnospirales</taxon>
        <taxon>Lachnospiraceae</taxon>
        <taxon>Blautia</taxon>
    </lineage>
</organism>
<evidence type="ECO:0000313" key="5">
    <source>
        <dbReference type="EMBL" id="HJC63338.1"/>
    </source>
</evidence>
<sequence length="287" mass="33385">MELDQNKSEKVNYDYCGYPFYIRKGFLSNYANYAALNHWHDAIELIAVINGEMDYNVNGQILNLPPGSGIIINSGQMHYGFSDQKTECEYLCILLHPVALCSVPSFEQDFIQPITRSIQTPFFYLSPDCSWQKQIYDRIVSIYENRNKTSAPLWILSDFSAIWALLYENMPAEDQTKQRQNHDLVTMKQMVDFIQKNYAEKITLSEIARSGSVGKSKCCRLFYKFFSQSPNVYLNQYRINKSIELLKNTDMTMIEIAFSVGFGSASYYSETFRKWTKKSPTDFRRNL</sequence>
<dbReference type="InterPro" id="IPR037923">
    <property type="entry name" value="HTH-like"/>
</dbReference>
<evidence type="ECO:0000256" key="1">
    <source>
        <dbReference type="ARBA" id="ARBA00023015"/>
    </source>
</evidence>
<dbReference type="InterPro" id="IPR014710">
    <property type="entry name" value="RmlC-like_jellyroll"/>
</dbReference>
<dbReference type="CDD" id="cd02208">
    <property type="entry name" value="cupin_RmlC-like"/>
    <property type="match status" value="1"/>
</dbReference>
<evidence type="ECO:0000256" key="2">
    <source>
        <dbReference type="ARBA" id="ARBA00023125"/>
    </source>
</evidence>
<evidence type="ECO:0000256" key="3">
    <source>
        <dbReference type="ARBA" id="ARBA00023163"/>
    </source>
</evidence>
<accession>A0A9D2PN49</accession>